<evidence type="ECO:0000313" key="2">
    <source>
        <dbReference type="Proteomes" id="UP000756132"/>
    </source>
</evidence>
<dbReference type="OrthoDB" id="417697at2759"/>
<dbReference type="SUPFAM" id="SSF53335">
    <property type="entry name" value="S-adenosyl-L-methionine-dependent methyltransferases"/>
    <property type="match status" value="1"/>
</dbReference>
<dbReference type="Proteomes" id="UP000756132">
    <property type="component" value="Chromosome 5"/>
</dbReference>
<protein>
    <submittedName>
        <fullName evidence="1">Uncharacterized protein</fullName>
    </submittedName>
</protein>
<dbReference type="EMBL" id="CP090167">
    <property type="protein sequence ID" value="UJO17931.1"/>
    <property type="molecule type" value="Genomic_DNA"/>
</dbReference>
<reference evidence="1" key="1">
    <citation type="submission" date="2021-12" db="EMBL/GenBank/DDBJ databases">
        <authorList>
            <person name="Zaccaron A."/>
            <person name="Stergiopoulos I."/>
        </authorList>
    </citation>
    <scope>NUCLEOTIDE SEQUENCE</scope>
    <source>
        <strain evidence="1">Race5_Kim</strain>
    </source>
</reference>
<accession>A0A9Q8LHV6</accession>
<dbReference type="KEGG" id="ffu:CLAFUR5_05556"/>
<reference evidence="1" key="2">
    <citation type="journal article" date="2022" name="Microb. Genom.">
        <title>A chromosome-scale genome assembly of the tomato pathogen Cladosporium fulvum reveals a compartmentalized genome architecture and the presence of a dispensable chromosome.</title>
        <authorList>
            <person name="Zaccaron A.Z."/>
            <person name="Chen L.H."/>
            <person name="Samaras A."/>
            <person name="Stergiopoulos I."/>
        </authorList>
    </citation>
    <scope>NUCLEOTIDE SEQUENCE</scope>
    <source>
        <strain evidence="1">Race5_Kim</strain>
    </source>
</reference>
<evidence type="ECO:0000313" key="1">
    <source>
        <dbReference type="EMBL" id="UJO17931.1"/>
    </source>
</evidence>
<gene>
    <name evidence="1" type="ORF">CLAFUR5_05556</name>
</gene>
<organism evidence="1 2">
    <name type="scientific">Passalora fulva</name>
    <name type="common">Tomato leaf mold</name>
    <name type="synonym">Cladosporium fulvum</name>
    <dbReference type="NCBI Taxonomy" id="5499"/>
    <lineage>
        <taxon>Eukaryota</taxon>
        <taxon>Fungi</taxon>
        <taxon>Dikarya</taxon>
        <taxon>Ascomycota</taxon>
        <taxon>Pezizomycotina</taxon>
        <taxon>Dothideomycetes</taxon>
        <taxon>Dothideomycetidae</taxon>
        <taxon>Mycosphaerellales</taxon>
        <taxon>Mycosphaerellaceae</taxon>
        <taxon>Fulvia</taxon>
    </lineage>
</organism>
<name>A0A9Q8LHV6_PASFU</name>
<dbReference type="GeneID" id="71985434"/>
<dbReference type="RefSeq" id="XP_047762297.1">
    <property type="nucleotide sequence ID" value="XM_047904704.1"/>
</dbReference>
<dbReference type="AlphaFoldDB" id="A0A9Q8LHV6"/>
<proteinExistence type="predicted"/>
<keyword evidence="2" id="KW-1185">Reference proteome</keyword>
<sequence>MSSADARVAEATRIAEQHEYITSGLGFLIHPVIEHHIKDCEGPIRIADVSEGLQFPSDNDFRWPKCPIEVTRISIRDVIKPDGLHESAGTFHVVAVRLAHLSIGNTHWNTAIHNLTSLLRPGGWIQWTDWDPRTARIAGVKPGAEDKALRDLLQRYSDFLKEKQVGTTYRISSSLTDTGLGQEDSDMYPLPPDVGLTRNIAHGALRQLETAESVGSEEVERLRKEVDDEIEAGGSLIWYDLWCHIARKPKR</sequence>
<dbReference type="InterPro" id="IPR029063">
    <property type="entry name" value="SAM-dependent_MTases_sf"/>
</dbReference>